<feature type="transmembrane region" description="Helical" evidence="1">
    <location>
        <begin position="171"/>
        <end position="189"/>
    </location>
</feature>
<feature type="transmembrane region" description="Helical" evidence="1">
    <location>
        <begin position="74"/>
        <end position="93"/>
    </location>
</feature>
<keyword evidence="3" id="KW-1185">Reference proteome</keyword>
<accession>A0A366Y3K7</accession>
<dbReference type="Pfam" id="PF04854">
    <property type="entry name" value="DUF624"/>
    <property type="match status" value="1"/>
</dbReference>
<organism evidence="2 3">
    <name type="scientific">Bacillus taeanensis</name>
    <dbReference type="NCBI Taxonomy" id="273032"/>
    <lineage>
        <taxon>Bacteria</taxon>
        <taxon>Bacillati</taxon>
        <taxon>Bacillota</taxon>
        <taxon>Bacilli</taxon>
        <taxon>Bacillales</taxon>
        <taxon>Bacillaceae</taxon>
        <taxon>Bacillus</taxon>
    </lineage>
</organism>
<keyword evidence="1" id="KW-1133">Transmembrane helix</keyword>
<protein>
    <recommendedName>
        <fullName evidence="4">DUF624 domain-containing protein</fullName>
    </recommendedName>
</protein>
<evidence type="ECO:0000313" key="3">
    <source>
        <dbReference type="Proteomes" id="UP000253314"/>
    </source>
</evidence>
<dbReference type="OrthoDB" id="2182676at2"/>
<feature type="transmembrane region" description="Helical" evidence="1">
    <location>
        <begin position="20"/>
        <end position="42"/>
    </location>
</feature>
<sequence>MFMNMLNLNSRIYRFLEKSVDFFLLNVLWIVMCLPIITIYPATTAMFGVVRKWVLGKEIHGVFKTFFSLFKDNFVQTMGISIIWTALGLFLYWDLKLIQPTESFFSLILYGIVFIVVLLYVFISIYLFPVLVHIETSWKNILRNALLLSIVNPFVTILLLGFVGVTAYVLSIYPVLILFIGSFIAYMMYSMCNQVFMKVQQIENKE</sequence>
<dbReference type="AlphaFoldDB" id="A0A366Y3K7"/>
<name>A0A366Y3K7_9BACI</name>
<dbReference type="InterPro" id="IPR006938">
    <property type="entry name" value="DUF624"/>
</dbReference>
<evidence type="ECO:0000313" key="2">
    <source>
        <dbReference type="EMBL" id="RBW70771.1"/>
    </source>
</evidence>
<keyword evidence="1" id="KW-0472">Membrane</keyword>
<evidence type="ECO:0008006" key="4">
    <source>
        <dbReference type="Google" id="ProtNLM"/>
    </source>
</evidence>
<gene>
    <name evidence="2" type="ORF">DS031_04640</name>
</gene>
<keyword evidence="1" id="KW-0812">Transmembrane</keyword>
<dbReference type="EMBL" id="QOCW01000003">
    <property type="protein sequence ID" value="RBW70771.1"/>
    <property type="molecule type" value="Genomic_DNA"/>
</dbReference>
<feature type="transmembrane region" description="Helical" evidence="1">
    <location>
        <begin position="144"/>
        <end position="165"/>
    </location>
</feature>
<proteinExistence type="predicted"/>
<comment type="caution">
    <text evidence="2">The sequence shown here is derived from an EMBL/GenBank/DDBJ whole genome shotgun (WGS) entry which is preliminary data.</text>
</comment>
<reference evidence="2 3" key="1">
    <citation type="submission" date="2018-07" db="EMBL/GenBank/DDBJ databases">
        <title>Lottiidibacillus patelloidae gen. nov., sp. nov., isolated from the intestinal tract of a marine limpet and the reclassification of B. taeanensis BH030017T, B. algicola KMM 3737T and B. hwajinpoensis SW-72T as genus Lottiidibacillus.</title>
        <authorList>
            <person name="Liu R."/>
            <person name="Huang Z."/>
        </authorList>
    </citation>
    <scope>NUCLEOTIDE SEQUENCE [LARGE SCALE GENOMIC DNA]</scope>
    <source>
        <strain evidence="2 3">BH030017</strain>
    </source>
</reference>
<dbReference type="Proteomes" id="UP000253314">
    <property type="component" value="Unassembled WGS sequence"/>
</dbReference>
<evidence type="ECO:0000256" key="1">
    <source>
        <dbReference type="SAM" id="Phobius"/>
    </source>
</evidence>
<feature type="transmembrane region" description="Helical" evidence="1">
    <location>
        <begin position="105"/>
        <end position="132"/>
    </location>
</feature>